<feature type="transmembrane region" description="Helical" evidence="2">
    <location>
        <begin position="72"/>
        <end position="93"/>
    </location>
</feature>
<dbReference type="InterPro" id="IPR035919">
    <property type="entry name" value="EAL_sf"/>
</dbReference>
<dbReference type="Gene3D" id="3.30.70.270">
    <property type="match status" value="1"/>
</dbReference>
<feature type="transmembrane region" description="Helical" evidence="2">
    <location>
        <begin position="105"/>
        <end position="125"/>
    </location>
</feature>
<name>A0A4U6QBM5_9ACTN</name>
<feature type="transmembrane region" description="Helical" evidence="2">
    <location>
        <begin position="42"/>
        <end position="66"/>
    </location>
</feature>
<dbReference type="GO" id="GO:0071111">
    <property type="term" value="F:cyclic-guanylate-specific phosphodiesterase activity"/>
    <property type="evidence" value="ECO:0007669"/>
    <property type="project" value="InterPro"/>
</dbReference>
<dbReference type="SUPFAM" id="SSF55073">
    <property type="entry name" value="Nucleotide cyclase"/>
    <property type="match status" value="1"/>
</dbReference>
<dbReference type="EMBL" id="SZZH01000005">
    <property type="protein sequence ID" value="TKV57309.1"/>
    <property type="molecule type" value="Genomic_DNA"/>
</dbReference>
<evidence type="ECO:0000259" key="4">
    <source>
        <dbReference type="PROSITE" id="PS50887"/>
    </source>
</evidence>
<dbReference type="Proteomes" id="UP000306985">
    <property type="component" value="Unassembled WGS sequence"/>
</dbReference>
<dbReference type="SMART" id="SM00267">
    <property type="entry name" value="GGDEF"/>
    <property type="match status" value="1"/>
</dbReference>
<evidence type="ECO:0000313" key="6">
    <source>
        <dbReference type="Proteomes" id="UP000306985"/>
    </source>
</evidence>
<dbReference type="Pfam" id="PF00563">
    <property type="entry name" value="EAL"/>
    <property type="match status" value="1"/>
</dbReference>
<keyword evidence="2" id="KW-0812">Transmembrane</keyword>
<accession>A0A4U6QBM5</accession>
<sequence>MTEVDRVIAVSGWLLMQSWWAGVLACLAALNIAWYGRSRQPLLLWSAVATGAAVVSILLTALGLVLGADAPWSLLVAARSVAVGVLLVAFVLCLHSLVPLPAVQVAVVAILGTRMLFVVLGFLPIGRWTLAAGTSSPNYSPVSRAVFAVTVLIVFVYIVIAMVRLPRRSRIELGLAAALSASPVLVVVGVLDGAQVEIVASLWLAPLALLVGAWSSRHVAELRGSLRTALTDRDDAREMSYRQARTDHRTGLPNARGAAELLEARLEALAPGQVVAVRVLTVDLRQVRADEGDLAADAASYQIALTLRRMGEETDVARLGESVFGVFVTCRSDEWVARLVAQTEESYGAFRRGTGLPSGTPLHTGIALSADGVDADELLQRARTAAAEAQEQQRQVAVYAADLQEIRSRRARLGRLLTGAVTSGEIEVHYQPVVDPHTGRRVKAEALARWRHHGRLHPPDEWIPLAERRGLMPAIGEEVLRIAARDQVRLGCPVAVNVSPGQLAAPDFVATVLRIVGDSCPRERIVLEITEDAIMADFAGALRVLQELRAAGFSIALDDFGTKYSSLSRVAQVPFDILKIDRSFIQRIEDEQGRAMVAAIQALTHALGKVSVAEGVETPAQLTALREIGCDLVQGFLTGRPEPIEAAELATETPSWVSPDAPVYDVAAPPGASVPL</sequence>
<dbReference type="SMART" id="SM00052">
    <property type="entry name" value="EAL"/>
    <property type="match status" value="1"/>
</dbReference>
<dbReference type="OrthoDB" id="23692at2"/>
<evidence type="ECO:0000256" key="2">
    <source>
        <dbReference type="SAM" id="Phobius"/>
    </source>
</evidence>
<dbReference type="InterPro" id="IPR029787">
    <property type="entry name" value="Nucleotide_cyclase"/>
</dbReference>
<dbReference type="AlphaFoldDB" id="A0A4U6QBM5"/>
<reference evidence="5 6" key="1">
    <citation type="submission" date="2019-05" db="EMBL/GenBank/DDBJ databases">
        <title>Nakamurella sp. N5BH11, whole genome shotgun sequence.</title>
        <authorList>
            <person name="Tuo L."/>
        </authorList>
    </citation>
    <scope>NUCLEOTIDE SEQUENCE [LARGE SCALE GENOMIC DNA]</scope>
    <source>
        <strain evidence="5 6">N5BH11</strain>
    </source>
</reference>
<keyword evidence="2" id="KW-0472">Membrane</keyword>
<evidence type="ECO:0000256" key="1">
    <source>
        <dbReference type="SAM" id="Coils"/>
    </source>
</evidence>
<dbReference type="PROSITE" id="PS50883">
    <property type="entry name" value="EAL"/>
    <property type="match status" value="1"/>
</dbReference>
<dbReference type="Gene3D" id="3.20.20.450">
    <property type="entry name" value="EAL domain"/>
    <property type="match status" value="1"/>
</dbReference>
<feature type="domain" description="GGDEF" evidence="4">
    <location>
        <begin position="275"/>
        <end position="401"/>
    </location>
</feature>
<feature type="transmembrane region" description="Helical" evidence="2">
    <location>
        <begin position="145"/>
        <end position="166"/>
    </location>
</feature>
<keyword evidence="1" id="KW-0175">Coiled coil</keyword>
<evidence type="ECO:0000313" key="5">
    <source>
        <dbReference type="EMBL" id="TKV57309.1"/>
    </source>
</evidence>
<keyword evidence="2" id="KW-1133">Transmembrane helix</keyword>
<dbReference type="RefSeq" id="WP_137451013.1">
    <property type="nucleotide sequence ID" value="NZ_SZZH01000005.1"/>
</dbReference>
<dbReference type="PANTHER" id="PTHR33121">
    <property type="entry name" value="CYCLIC DI-GMP PHOSPHODIESTERASE PDEF"/>
    <property type="match status" value="1"/>
</dbReference>
<comment type="caution">
    <text evidence="5">The sequence shown here is derived from an EMBL/GenBank/DDBJ whole genome shotgun (WGS) entry which is preliminary data.</text>
</comment>
<dbReference type="PROSITE" id="PS50887">
    <property type="entry name" value="GGDEF"/>
    <property type="match status" value="1"/>
</dbReference>
<protein>
    <submittedName>
        <fullName evidence="5">EAL domain-containing protein</fullName>
    </submittedName>
</protein>
<dbReference type="InterPro" id="IPR001633">
    <property type="entry name" value="EAL_dom"/>
</dbReference>
<dbReference type="CDD" id="cd01948">
    <property type="entry name" value="EAL"/>
    <property type="match status" value="1"/>
</dbReference>
<feature type="domain" description="EAL" evidence="3">
    <location>
        <begin position="410"/>
        <end position="655"/>
    </location>
</feature>
<feature type="transmembrane region" description="Helical" evidence="2">
    <location>
        <begin position="12"/>
        <end position="35"/>
    </location>
</feature>
<dbReference type="PROSITE" id="PS51257">
    <property type="entry name" value="PROKAR_LIPOPROTEIN"/>
    <property type="match status" value="1"/>
</dbReference>
<dbReference type="InterPro" id="IPR000160">
    <property type="entry name" value="GGDEF_dom"/>
</dbReference>
<organism evidence="5 6">
    <name type="scientific">Nakamurella flava</name>
    <dbReference type="NCBI Taxonomy" id="2576308"/>
    <lineage>
        <taxon>Bacteria</taxon>
        <taxon>Bacillati</taxon>
        <taxon>Actinomycetota</taxon>
        <taxon>Actinomycetes</taxon>
        <taxon>Nakamurellales</taxon>
        <taxon>Nakamurellaceae</taxon>
        <taxon>Nakamurella</taxon>
    </lineage>
</organism>
<feature type="coiled-coil region" evidence="1">
    <location>
        <begin position="375"/>
        <end position="409"/>
    </location>
</feature>
<gene>
    <name evidence="5" type="ORF">FDO65_17430</name>
</gene>
<dbReference type="SUPFAM" id="SSF141868">
    <property type="entry name" value="EAL domain-like"/>
    <property type="match status" value="1"/>
</dbReference>
<evidence type="ECO:0000259" key="3">
    <source>
        <dbReference type="PROSITE" id="PS50883"/>
    </source>
</evidence>
<dbReference type="Pfam" id="PF00990">
    <property type="entry name" value="GGDEF"/>
    <property type="match status" value="1"/>
</dbReference>
<dbReference type="InterPro" id="IPR043128">
    <property type="entry name" value="Rev_trsase/Diguanyl_cyclase"/>
</dbReference>
<keyword evidence="6" id="KW-1185">Reference proteome</keyword>
<dbReference type="PANTHER" id="PTHR33121:SF79">
    <property type="entry name" value="CYCLIC DI-GMP PHOSPHODIESTERASE PDED-RELATED"/>
    <property type="match status" value="1"/>
</dbReference>
<feature type="transmembrane region" description="Helical" evidence="2">
    <location>
        <begin position="173"/>
        <end position="191"/>
    </location>
</feature>
<proteinExistence type="predicted"/>
<dbReference type="InterPro" id="IPR050706">
    <property type="entry name" value="Cyclic-di-GMP_PDE-like"/>
</dbReference>